<dbReference type="GO" id="GO:0004573">
    <property type="term" value="F:Glc3Man9GlcNAc2 oligosaccharide glucosidase activity"/>
    <property type="evidence" value="ECO:0007669"/>
    <property type="project" value="UniProtKB-UniRule"/>
</dbReference>
<name>A0A6G1HB63_9PEZI</name>
<feature type="chain" id="PRO_5026221184" description="Mannosyl-oligosaccharide glucosidase" evidence="16">
    <location>
        <begin position="30"/>
        <end position="818"/>
    </location>
</feature>
<keyword evidence="3" id="KW-0812">Transmembrane</keyword>
<dbReference type="Pfam" id="PF16923">
    <property type="entry name" value="Glyco_hydro_63N"/>
    <property type="match status" value="1"/>
</dbReference>
<keyword evidence="7" id="KW-1133">Transmembrane helix</keyword>
<keyword evidence="5 13" id="KW-0256">Endoplasmic reticulum</keyword>
<evidence type="ECO:0000256" key="10">
    <source>
        <dbReference type="ARBA" id="ARBA00023295"/>
    </source>
</evidence>
<evidence type="ECO:0000259" key="18">
    <source>
        <dbReference type="Pfam" id="PF16923"/>
    </source>
</evidence>
<evidence type="ECO:0000259" key="17">
    <source>
        <dbReference type="Pfam" id="PF03200"/>
    </source>
</evidence>
<feature type="domain" description="Glycosyl hydrolase family 63 N-terminal" evidence="18">
    <location>
        <begin position="48"/>
        <end position="280"/>
    </location>
</feature>
<accession>A0A6G1HB63</accession>
<gene>
    <name evidence="19" type="ORF">K402DRAFT_390484</name>
</gene>
<comment type="subcellular location">
    <subcellularLocation>
        <location evidence="1 13">Endoplasmic reticulum membrane</location>
        <topology evidence="1 13">Single-pass type II membrane protein</topology>
    </subcellularLocation>
</comment>
<dbReference type="GO" id="GO:0005789">
    <property type="term" value="C:endoplasmic reticulum membrane"/>
    <property type="evidence" value="ECO:0007669"/>
    <property type="project" value="UniProtKB-SubCell"/>
</dbReference>
<evidence type="ECO:0000256" key="13">
    <source>
        <dbReference type="RuleBase" id="RU368089"/>
    </source>
</evidence>
<dbReference type="InterPro" id="IPR031631">
    <property type="entry name" value="Glyco_hydro_63N"/>
</dbReference>
<comment type="function">
    <text evidence="13">Cleaves the distal alpha 1,2-linked glucose residue from the Glc(3)Man(9)GlcNAc(2) oligosaccharide precursor.</text>
</comment>
<dbReference type="GO" id="GO:0009311">
    <property type="term" value="P:oligosaccharide metabolic process"/>
    <property type="evidence" value="ECO:0007669"/>
    <property type="project" value="UniProtKB-UniRule"/>
</dbReference>
<evidence type="ECO:0000256" key="6">
    <source>
        <dbReference type="ARBA" id="ARBA00022968"/>
    </source>
</evidence>
<comment type="pathway">
    <text evidence="14">Glycan metabolism; N-glycan degradation.</text>
</comment>
<feature type="domain" description="Glycosyl hydrolase family 63 C-terminal" evidence="17">
    <location>
        <begin position="318"/>
        <end position="806"/>
    </location>
</feature>
<dbReference type="FunFam" id="1.50.10.10:FF:000027">
    <property type="entry name" value="Probable mannosyl-oligosaccharide glucosidase"/>
    <property type="match status" value="1"/>
</dbReference>
<evidence type="ECO:0000256" key="11">
    <source>
        <dbReference type="ARBA" id="ARBA00038888"/>
    </source>
</evidence>
<keyword evidence="20" id="KW-1185">Reference proteome</keyword>
<evidence type="ECO:0000256" key="16">
    <source>
        <dbReference type="SAM" id="SignalP"/>
    </source>
</evidence>
<dbReference type="SUPFAM" id="SSF48208">
    <property type="entry name" value="Six-hairpin glycosidases"/>
    <property type="match status" value="1"/>
</dbReference>
<proteinExistence type="inferred from homology"/>
<dbReference type="PANTHER" id="PTHR10412">
    <property type="entry name" value="MANNOSYL-OLIGOSACCHARIDE GLUCOSIDASE"/>
    <property type="match status" value="1"/>
</dbReference>
<dbReference type="EMBL" id="ML977143">
    <property type="protein sequence ID" value="KAF1990188.1"/>
    <property type="molecule type" value="Genomic_DNA"/>
</dbReference>
<dbReference type="Gene3D" id="2.70.98.110">
    <property type="entry name" value="Glycosyl hydrolase family 63, N-terminal domain"/>
    <property type="match status" value="1"/>
</dbReference>
<evidence type="ECO:0000256" key="3">
    <source>
        <dbReference type="ARBA" id="ARBA00022692"/>
    </source>
</evidence>
<evidence type="ECO:0000256" key="15">
    <source>
        <dbReference type="SAM" id="MobiDB-lite"/>
    </source>
</evidence>
<evidence type="ECO:0000256" key="1">
    <source>
        <dbReference type="ARBA" id="ARBA00004648"/>
    </source>
</evidence>
<evidence type="ECO:0000256" key="4">
    <source>
        <dbReference type="ARBA" id="ARBA00022801"/>
    </source>
</evidence>
<keyword evidence="9 14" id="KW-0325">Glycoprotein</keyword>
<dbReference type="InterPro" id="IPR031335">
    <property type="entry name" value="Glyco_hydro_63_C"/>
</dbReference>
<dbReference type="PANTHER" id="PTHR10412:SF11">
    <property type="entry name" value="MANNOSYL-OLIGOSACCHARIDE GLUCOSIDASE"/>
    <property type="match status" value="1"/>
</dbReference>
<evidence type="ECO:0000256" key="8">
    <source>
        <dbReference type="ARBA" id="ARBA00023136"/>
    </source>
</evidence>
<feature type="region of interest" description="Disordered" evidence="15">
    <location>
        <begin position="392"/>
        <end position="411"/>
    </location>
</feature>
<dbReference type="InterPro" id="IPR012341">
    <property type="entry name" value="6hp_glycosidase-like_sf"/>
</dbReference>
<keyword evidence="10 13" id="KW-0326">Glycosidase</keyword>
<comment type="similarity">
    <text evidence="2 13">Belongs to the glycosyl hydrolase 63 family.</text>
</comment>
<dbReference type="Pfam" id="PF03200">
    <property type="entry name" value="Glyco_hydro_63"/>
    <property type="match status" value="1"/>
</dbReference>
<evidence type="ECO:0000313" key="19">
    <source>
        <dbReference type="EMBL" id="KAF1990188.1"/>
    </source>
</evidence>
<dbReference type="InterPro" id="IPR038518">
    <property type="entry name" value="Glyco_hydro_63N_sf"/>
</dbReference>
<sequence>MVFPRRPQWLIQVLLALLTFLSVLQTTIAASASTPEDLTALETASNKSLLWGPYRPNLYFGIRPRIPKSLLLGLMWARVDEYAGVQENFRHTCEQHNSIHGYGWDTYDTRRGGEQTIHDEGNGIDLKTKFVKIPNAGDDGGHWGVRVSGTPRPGFPSDVKTNILFYAALEGLGRLEPVGDDVEEEKGWRGDVVIEGEAGGLGSFEIKVMGDEMGSSNNHPEHGHPSGETRRLDRTFLKSFQLPAEALWQNLPILFAHLKSSIDKLMEEYGKDNLPPPEQLFVIENEGGPGNMHLVQKVFEGAFEFDVLFSSGSAPEPMTSEQLTDGIKANKKEFENRFKSVLKPQAPFDKPKYQQFSESLLSNLMGGIGYFYGDSKVDRSGADEYLEENEEFWTETEEARGKNEVSTEGPTELFTSIPSRPFFPRGFLWDEGFHLMPIIDWDTDLTLDIIKSWFSLIDDDGWIAREQILGPEARSKVPAEFQVQYPHYANPPTLFITLQAFVDKLRKGSSDSSSIYLSNPEAATKYLRDLYPLLKRHYAWFRRTQAGDIKSYDREAFSTKEGYRWRGRTPAHILTSGLDDYPRAQPPHPGELHVDALSWVGTMAIALKDIASFLNEDDEVAEFAGHETAIRRNVDDLHWADESGIYCDATVDQYDESAHVCHKGYISLFPFLTGVMDLADKEKVGKVLDLIGDDAELWSEHGIRSLSRRDALYGTGENYWKSPVWVNMNYLVVVRLLDIATSPTSPHKTRATRLYTDLRKNLVNTVLKSWQDTGFAWEQYNPETGEGQRTQHFTGWTSLVVKIMAMPDLSGAGVRDEL</sequence>
<keyword evidence="4 13" id="KW-0378">Hydrolase</keyword>
<evidence type="ECO:0000256" key="12">
    <source>
        <dbReference type="ARBA" id="ARBA00052431"/>
    </source>
</evidence>
<dbReference type="InterPro" id="IPR004888">
    <property type="entry name" value="Glycoside_hydrolase_63"/>
</dbReference>
<dbReference type="GO" id="GO:0006487">
    <property type="term" value="P:protein N-linked glycosylation"/>
    <property type="evidence" value="ECO:0007669"/>
    <property type="project" value="UniProtKB-UniRule"/>
</dbReference>
<dbReference type="EC" id="3.2.1.106" evidence="11 13"/>
<keyword evidence="16" id="KW-0732">Signal</keyword>
<evidence type="ECO:0000256" key="14">
    <source>
        <dbReference type="RuleBase" id="RU369107"/>
    </source>
</evidence>
<keyword evidence="8" id="KW-0472">Membrane</keyword>
<evidence type="ECO:0000256" key="9">
    <source>
        <dbReference type="ARBA" id="ARBA00023180"/>
    </source>
</evidence>
<protein>
    <recommendedName>
        <fullName evidence="11 13">Mannosyl-oligosaccharide glucosidase</fullName>
        <ecNumber evidence="11 13">3.2.1.106</ecNumber>
    </recommendedName>
    <alternativeName>
        <fullName evidence="14">Glucosidase I</fullName>
    </alternativeName>
</protein>
<dbReference type="InterPro" id="IPR008928">
    <property type="entry name" value="6-hairpin_glycosidase_sf"/>
</dbReference>
<evidence type="ECO:0000256" key="5">
    <source>
        <dbReference type="ARBA" id="ARBA00022824"/>
    </source>
</evidence>
<dbReference type="AlphaFoldDB" id="A0A6G1HB63"/>
<evidence type="ECO:0000256" key="7">
    <source>
        <dbReference type="ARBA" id="ARBA00022989"/>
    </source>
</evidence>
<dbReference type="Gene3D" id="1.50.10.10">
    <property type="match status" value="1"/>
</dbReference>
<feature type="signal peptide" evidence="16">
    <location>
        <begin position="1"/>
        <end position="29"/>
    </location>
</feature>
<dbReference type="OrthoDB" id="410058at2759"/>
<dbReference type="FunFam" id="2.70.98.110:FF:000003">
    <property type="entry name" value="Probable mannosyl-oligosaccharide glucosidase"/>
    <property type="match status" value="1"/>
</dbReference>
<dbReference type="Proteomes" id="UP000800041">
    <property type="component" value="Unassembled WGS sequence"/>
</dbReference>
<evidence type="ECO:0000313" key="20">
    <source>
        <dbReference type="Proteomes" id="UP000800041"/>
    </source>
</evidence>
<comment type="catalytic activity">
    <reaction evidence="12 13">
        <text>N(4)-(alpha-D-Glc-(1-&gt;2)-alpha-D-Glc-(1-&gt;3)-alpha-D-Glc-(1-&gt;3)-alpha-D-Man-(1-&gt;2)-alpha-D-Man-(1-&gt;2)-alpha-D-Man-(1-&gt;3)-[alpha-D-Man-(1-&gt;2)-alpha-D-Man-(1-&gt;3)-[alpha-D-Man-(1-&gt;2)-alpha-D-Man-(1-&gt;6)]-alpha-D-Man-(1-&gt;6)]-beta-D-Man-(1-&gt;4)-beta-D-GlcNAc-(1-&gt;4)-beta-D-GlcNAc)-L-asparaginyl-[protein] + H2O = N(4)-(alpha-D-Glc-(1-&gt;3)-alpha-D-Glc-(1-&gt;3)-alpha-D-Man-(1-&gt;2)-alpha-D-Man-(1-&gt;2)-alpha-D-Man-(1-&gt;3)-[alpha-D-Man-(1-&gt;2)-alpha-D-Man-(1-&gt;3)-[alpha-D-Man-(1-&gt;2)-alpha-D-Man-(1-&gt;6)]-alpha-D-Man-(1-&gt;6)]-beta-D-Man-(1-&gt;4)-beta-D-GlcNAc-(1-&gt;4)-beta-D-GlcNAc)-L-asparaginyl-[protein] + beta-D-glucose</text>
        <dbReference type="Rhea" id="RHEA:55988"/>
        <dbReference type="Rhea" id="RHEA-COMP:12806"/>
        <dbReference type="Rhea" id="RHEA-COMP:14355"/>
        <dbReference type="ChEBI" id="CHEBI:15377"/>
        <dbReference type="ChEBI" id="CHEBI:15903"/>
        <dbReference type="ChEBI" id="CHEBI:59082"/>
        <dbReference type="ChEBI" id="CHEBI:132537"/>
        <dbReference type="EC" id="3.2.1.106"/>
    </reaction>
</comment>
<evidence type="ECO:0000256" key="2">
    <source>
        <dbReference type="ARBA" id="ARBA00010833"/>
    </source>
</evidence>
<reference evidence="19" key="1">
    <citation type="journal article" date="2020" name="Stud. Mycol.">
        <title>101 Dothideomycetes genomes: a test case for predicting lifestyles and emergence of pathogens.</title>
        <authorList>
            <person name="Haridas S."/>
            <person name="Albert R."/>
            <person name="Binder M."/>
            <person name="Bloem J."/>
            <person name="Labutti K."/>
            <person name="Salamov A."/>
            <person name="Andreopoulos B."/>
            <person name="Baker S."/>
            <person name="Barry K."/>
            <person name="Bills G."/>
            <person name="Bluhm B."/>
            <person name="Cannon C."/>
            <person name="Castanera R."/>
            <person name="Culley D."/>
            <person name="Daum C."/>
            <person name="Ezra D."/>
            <person name="Gonzalez J."/>
            <person name="Henrissat B."/>
            <person name="Kuo A."/>
            <person name="Liang C."/>
            <person name="Lipzen A."/>
            <person name="Lutzoni F."/>
            <person name="Magnuson J."/>
            <person name="Mondo S."/>
            <person name="Nolan M."/>
            <person name="Ohm R."/>
            <person name="Pangilinan J."/>
            <person name="Park H.-J."/>
            <person name="Ramirez L."/>
            <person name="Alfaro M."/>
            <person name="Sun H."/>
            <person name="Tritt A."/>
            <person name="Yoshinaga Y."/>
            <person name="Zwiers L.-H."/>
            <person name="Turgeon B."/>
            <person name="Goodwin S."/>
            <person name="Spatafora J."/>
            <person name="Crous P."/>
            <person name="Grigoriev I."/>
        </authorList>
    </citation>
    <scope>NUCLEOTIDE SEQUENCE</scope>
    <source>
        <strain evidence="19">CBS 113979</strain>
    </source>
</reference>
<keyword evidence="6" id="KW-0735">Signal-anchor</keyword>
<organism evidence="19 20">
    <name type="scientific">Aulographum hederae CBS 113979</name>
    <dbReference type="NCBI Taxonomy" id="1176131"/>
    <lineage>
        <taxon>Eukaryota</taxon>
        <taxon>Fungi</taxon>
        <taxon>Dikarya</taxon>
        <taxon>Ascomycota</taxon>
        <taxon>Pezizomycotina</taxon>
        <taxon>Dothideomycetes</taxon>
        <taxon>Pleosporomycetidae</taxon>
        <taxon>Aulographales</taxon>
        <taxon>Aulographaceae</taxon>
    </lineage>
</organism>